<reference evidence="2 3" key="1">
    <citation type="journal article" date="2024" name="J Genomics">
        <title>Draft genome sequencing and assembly of Favolaschia claudopus CIRM-BRFM 2984 isolated from oak limbs.</title>
        <authorList>
            <person name="Navarro D."/>
            <person name="Drula E."/>
            <person name="Chaduli D."/>
            <person name="Cazenave R."/>
            <person name="Ahrendt S."/>
            <person name="Wang J."/>
            <person name="Lipzen A."/>
            <person name="Daum C."/>
            <person name="Barry K."/>
            <person name="Grigoriev I.V."/>
            <person name="Favel A."/>
            <person name="Rosso M.N."/>
            <person name="Martin F."/>
        </authorList>
    </citation>
    <scope>NUCLEOTIDE SEQUENCE [LARGE SCALE GENOMIC DNA]</scope>
    <source>
        <strain evidence="2 3">CIRM-BRFM 2984</strain>
    </source>
</reference>
<dbReference type="Proteomes" id="UP001362999">
    <property type="component" value="Unassembled WGS sequence"/>
</dbReference>
<organism evidence="2 3">
    <name type="scientific">Favolaschia claudopus</name>
    <dbReference type="NCBI Taxonomy" id="2862362"/>
    <lineage>
        <taxon>Eukaryota</taxon>
        <taxon>Fungi</taxon>
        <taxon>Dikarya</taxon>
        <taxon>Basidiomycota</taxon>
        <taxon>Agaricomycotina</taxon>
        <taxon>Agaricomycetes</taxon>
        <taxon>Agaricomycetidae</taxon>
        <taxon>Agaricales</taxon>
        <taxon>Marasmiineae</taxon>
        <taxon>Mycenaceae</taxon>
        <taxon>Favolaschia</taxon>
    </lineage>
</organism>
<protein>
    <submittedName>
        <fullName evidence="2">Uncharacterized protein</fullName>
    </submittedName>
</protein>
<dbReference type="AlphaFoldDB" id="A0AAW0ABB7"/>
<evidence type="ECO:0000313" key="3">
    <source>
        <dbReference type="Proteomes" id="UP001362999"/>
    </source>
</evidence>
<evidence type="ECO:0000313" key="2">
    <source>
        <dbReference type="EMBL" id="KAK7006311.1"/>
    </source>
</evidence>
<comment type="caution">
    <text evidence="2">The sequence shown here is derived from an EMBL/GenBank/DDBJ whole genome shotgun (WGS) entry which is preliminary data.</text>
</comment>
<name>A0AAW0ABB7_9AGAR</name>
<gene>
    <name evidence="2" type="ORF">R3P38DRAFT_1706336</name>
</gene>
<accession>A0AAW0ABB7</accession>
<proteinExistence type="predicted"/>
<feature type="region of interest" description="Disordered" evidence="1">
    <location>
        <begin position="74"/>
        <end position="94"/>
    </location>
</feature>
<evidence type="ECO:0000256" key="1">
    <source>
        <dbReference type="SAM" id="MobiDB-lite"/>
    </source>
</evidence>
<sequence length="256" mass="28587">MNGGDEASSPDHTGVTLTRNVCMDGTHSFDTMSTSPSVPFCSLPYAFLRLGASSTPIPAALHLAPTLRQLHAASSLRSSSPVSTTLTSPLAPPMTAERSGIRRFRFQHISDRRNLDDGMGGYGKRWTGIRSSLAGDFTPRAYIPEDASDCPFTRAWSLDVSSHRPLAVSGARDFLHRLDLYRISQRCNASRPVRYGDTDCLVSPVHQPFPGIIFSLRNRHALPRLRSRWRSRSRFHLQDYSAWTKMNQRAQDVHVH</sequence>
<dbReference type="EMBL" id="JAWWNJ010000076">
    <property type="protein sequence ID" value="KAK7006311.1"/>
    <property type="molecule type" value="Genomic_DNA"/>
</dbReference>
<keyword evidence="3" id="KW-1185">Reference proteome</keyword>